<dbReference type="InterPro" id="IPR013217">
    <property type="entry name" value="Methyltransf_12"/>
</dbReference>
<feature type="domain" description="Carrier" evidence="7">
    <location>
        <begin position="26"/>
        <end position="102"/>
    </location>
</feature>
<feature type="compositionally biased region" description="Basic residues" evidence="6">
    <location>
        <begin position="2074"/>
        <end position="2083"/>
    </location>
</feature>
<dbReference type="Pfam" id="PF08242">
    <property type="entry name" value="Methyltransf_12"/>
    <property type="match status" value="1"/>
</dbReference>
<dbReference type="GO" id="GO:0043041">
    <property type="term" value="P:amino acid activation for nonribosomal peptide biosynthetic process"/>
    <property type="evidence" value="ECO:0007669"/>
    <property type="project" value="TreeGrafter"/>
</dbReference>
<dbReference type="InterPro" id="IPR010071">
    <property type="entry name" value="AA_adenyl_dom"/>
</dbReference>
<reference evidence="9" key="3">
    <citation type="journal article" date="2020" name="Syst. Appl. Microbiol.">
        <title>Clarifying the taxonomy of the causal agent of bacterial leaf spot of lettuce through a polyphasic approach reveals that Xanthomonas cynarae Trebaol et al. 2000 emend. Timilsina et al. 2019 is a later heterotypic synonym of Xanthomonas hortorum Vauterin et al. 1995.</title>
        <authorList>
            <person name="Moriniere L."/>
            <person name="Burlet A."/>
            <person name="Rosenthal E.R."/>
            <person name="Nesme X."/>
            <person name="Portier P."/>
            <person name="Bull C.T."/>
            <person name="Lavire C."/>
            <person name="Fischer-Le Saux M."/>
            <person name="Bertolla F."/>
        </authorList>
    </citation>
    <scope>NUCLEOTIDE SEQUENCE</scope>
    <source>
        <strain evidence="9">CFBP2533</strain>
    </source>
</reference>
<dbReference type="Gene3D" id="3.30.300.30">
    <property type="match status" value="2"/>
</dbReference>
<dbReference type="PANTHER" id="PTHR45527:SF10">
    <property type="entry name" value="PYOCHELIN SYNTHASE PCHF"/>
    <property type="match status" value="1"/>
</dbReference>
<dbReference type="CDD" id="cd12114">
    <property type="entry name" value="A_NRPS_TlmIV_like"/>
    <property type="match status" value="1"/>
</dbReference>
<dbReference type="InterPro" id="IPR020806">
    <property type="entry name" value="PKS_PP-bd"/>
</dbReference>
<feature type="region of interest" description="Disordered" evidence="6">
    <location>
        <begin position="2058"/>
        <end position="2083"/>
    </location>
</feature>
<dbReference type="EMBL" id="SMDX01000017">
    <property type="protein sequence ID" value="NMI22878.1"/>
    <property type="molecule type" value="Genomic_DNA"/>
</dbReference>
<dbReference type="SUPFAM" id="SSF47336">
    <property type="entry name" value="ACP-like"/>
    <property type="match status" value="3"/>
</dbReference>
<protein>
    <submittedName>
        <fullName evidence="9">Amino acid adenylation domain-containing protein</fullName>
    </submittedName>
    <submittedName>
        <fullName evidence="8">D-alanine--D-alanyl carrier protein ligase</fullName>
    </submittedName>
</protein>
<dbReference type="InterPro" id="IPR036736">
    <property type="entry name" value="ACP-like_sf"/>
</dbReference>
<comment type="cofactor">
    <cofactor evidence="1">
        <name>pantetheine 4'-phosphate</name>
        <dbReference type="ChEBI" id="CHEBI:47942"/>
    </cofactor>
</comment>
<dbReference type="InterPro" id="IPR045851">
    <property type="entry name" value="AMP-bd_C_sf"/>
</dbReference>
<reference evidence="8" key="4">
    <citation type="submission" date="2020-07" db="EMBL/GenBank/DDBJ databases">
        <authorList>
            <person name="Pothier F. J."/>
        </authorList>
    </citation>
    <scope>NUCLEOTIDE SEQUENCE</scope>
    <source>
        <strain evidence="8">CFBP 2533</strain>
    </source>
</reference>
<keyword evidence="2" id="KW-0596">Phosphopantetheine</keyword>
<dbReference type="InterPro" id="IPR006162">
    <property type="entry name" value="Ppantetheine_attach_site"/>
</dbReference>
<name>A0A6V7D9B2_9XANT</name>
<dbReference type="EMBL" id="LR828261">
    <property type="protein sequence ID" value="CAD0330493.1"/>
    <property type="molecule type" value="Genomic_DNA"/>
</dbReference>
<sequence>MSSPVASDTESDIQHHAPAGSAALQTDPAQTDPTLHAELAADLGIPTAHLEAHANLIQLGMDSMHLMAWLNRLRQRGHKVTLRELYAAPTSAGWSRLLRHKSGAVQAPAAAPPEWPQMRDGEAFELTPVQHAYLVGRSPQQTLGGVGCHLYQEFDGPGLSSRALESAVQALIQRHPMLRVHFRSDGLQQYEAQSSWPGLAIHDLRAMDAAARDAALLDLRDRLGHRVLAVERGETIDFQLSLLPDGRHRLHVNIDLLVLDAASFTLVFEELAALLRGDTLAAPDPGYDFRSYLAQLQQQTGPARERAQRHWLDRLDTLPRAPALPLACEPERIESVRIRRHRAELKAADWERFKTHAGASGVTPTMALATCFGAVLARWSNQPRLLLNLTLFDRQPLHPSVERMIADFTNVLLLDLCGEGAAFDTLAQRNQDAFADAYEHRHWSGVELLRELRKQQTHPHGAPVVFTSNLGRPLYGDGTGPMLGEPGWGISQTPQVWIDHLAFEHGSVLCLQWDSNATLFPQGLVDTLFEAYMALVRRLVDDAQAWHMPLPDPMPAKQRQVRARINATTRPVPRGLLHQGVFAAAARNPQALALIHGTRSLRYATLAEQARRCAGALVGQGVRPGDTVAIVMSKGIGQVVAVLGVLCAGAVYVPVALDQPAQRRRKIQRDAGVAMVLTCRDDAQPGAAQDTDATDPPVLCWQEAIGHAPMSAPVDVDPEHPAYVIYTSGSTGTPKGVTISHRAALNTCADINQRYRLAAGDRVLALSALHFDLSVFDIFGLLAAGGALVLVDEAQRRDPAAWCQIIDSHRITVWNSVPALFDMLLTYSEGLQLHAPARLRLTLLSGDWIGLDLPQRYRAFRADGQFVAMGGATEAAIWSNACDVQGVPPQWRSIPYGTPLANQRYRVVDEHGRDCPDWVPGELWIGGEGVALGYFNDPERTARQFVAAADGRWYRTGDMGCYWPDGTLEFLGRRDTQVKIGGHRIELGEIETALQRVDGVRQAVAMAVGEREKSLAAFVVAQGDALHSLRHADPALPADYAALFAPIAAEATREPEVERLVADFALAHLSRQGLDFTAPTDVDAIVLQMGIAPRWRGLLQRWLDLLVRQQRLDHAAQGQGYVRGLHHHQAPWQPASGDPLSATAEALLAHHDALALILRDQRPAFTLLEHAVWAPERLLLQSRGTPAAIEALAAALKALSQTLGRPVRAVEIGARTGLAAETLLRRLGVDQLSYTALEASQDMVLRATDLLAAYPHACVRRWDRAAQMELAHRADLVWSCNALHRLGDDALDALATLAAPAALIHVLELRSASCLALVSADLLAQDGEALGSRLRDAAGWQAAFRQRGLQDALVDAAGDQQRFVLRAPAQLRQPDPRKLSAALAAQLPAYMVPQRLVFLDALPLTANGKVDHQALRALCQPAQPAEAAPEPPCGDAEIAIAAAWRALLQAPVLHRHSHFFQLGGDSLLATRLIGALDQAGFDARLGDLFDYPTLATFAATVQTRGERGAEQLRPDPNARHTPFALTEVQQAYLVGRQPGFPLGGVGAHFFIEFEVADLDVPRFEAAWNRLIARHDMLRAVVREGRQQVLAEVPAFTLQRQRVAHFDHAEASALYARLSCQVLDPTRWPVFDVQAAEDGSGTSRVFVCLDNLLLDGLSMQILLAELEQLYADPDCALPHLEIGFRDYLSHLAGQPPSDASLAYWQRRLDRLPAAPQLPLRRDPVAIGAPHFVRLSDRLTVGEWTALKTCAKQAGLTPSALLLSAYAAVLSAWSADKDLCVNLTLFDRRPLHPQIDAVLGDFTSLLLVAWQPATHWRASAQQLQQRLRQDLVHRDVSAIRVMRELAQRRGQSAAAMPVVFTSAIGFAGDRFLAQAAALKPRRGISQTPQVWLDHQVYESEGELRFNWDAVEALFDPAQLSAMFEQYAALLRRLAGDPDAWDLTLDALVPPAQGHATARVATAPLALTTTTAPAAAQPPATDAALVDTLRAQFQRVTELPIAARQSFFEAGASSLQLVQLHLQLRQAGHDGLAVTDLFAHATPHALALHLAGLASAAPATAPLPESGRQTLLEQRKARAQRRRGEA</sequence>
<dbReference type="Gene3D" id="3.30.559.30">
    <property type="entry name" value="Nonribosomal peptide synthetase, condensation domain"/>
    <property type="match status" value="2"/>
</dbReference>
<dbReference type="Gene3D" id="3.40.50.150">
    <property type="entry name" value="Vaccinia Virus protein VP39"/>
    <property type="match status" value="1"/>
</dbReference>
<proteinExistence type="predicted"/>
<evidence type="ECO:0000313" key="10">
    <source>
        <dbReference type="Proteomes" id="UP000548771"/>
    </source>
</evidence>
<evidence type="ECO:0000256" key="1">
    <source>
        <dbReference type="ARBA" id="ARBA00001957"/>
    </source>
</evidence>
<dbReference type="InterPro" id="IPR057737">
    <property type="entry name" value="Condensation_MtbB-like"/>
</dbReference>
<feature type="domain" description="Carrier" evidence="7">
    <location>
        <begin position="1977"/>
        <end position="2051"/>
    </location>
</feature>
<keyword evidence="3" id="KW-0597">Phosphoprotein</keyword>
<dbReference type="NCBIfam" id="TIGR01733">
    <property type="entry name" value="AA-adenyl-dom"/>
    <property type="match status" value="1"/>
</dbReference>
<dbReference type="SUPFAM" id="SSF53335">
    <property type="entry name" value="S-adenosyl-L-methionine-dependent methyltransferases"/>
    <property type="match status" value="1"/>
</dbReference>
<evidence type="ECO:0000313" key="8">
    <source>
        <dbReference type="EMBL" id="CAD0330493.1"/>
    </source>
</evidence>
<keyword evidence="5" id="KW-0677">Repeat</keyword>
<organism evidence="8">
    <name type="scientific">Xanthomonas hortorum pv. pelargonii</name>
    <dbReference type="NCBI Taxonomy" id="453602"/>
    <lineage>
        <taxon>Bacteria</taxon>
        <taxon>Pseudomonadati</taxon>
        <taxon>Pseudomonadota</taxon>
        <taxon>Gammaproteobacteria</taxon>
        <taxon>Lysobacterales</taxon>
        <taxon>Lysobacteraceae</taxon>
        <taxon>Xanthomonas</taxon>
    </lineage>
</organism>
<dbReference type="SUPFAM" id="SSF56801">
    <property type="entry name" value="Acetyl-CoA synthetase-like"/>
    <property type="match status" value="1"/>
</dbReference>
<dbReference type="Gene3D" id="1.10.1200.10">
    <property type="entry name" value="ACP-like"/>
    <property type="match status" value="3"/>
</dbReference>
<reference evidence="9" key="1">
    <citation type="submission" date="2019-03" db="EMBL/GenBank/DDBJ databases">
        <authorList>
            <person name="Moriniere L."/>
            <person name="Burlet A."/>
            <person name="Rosenthal E."/>
            <person name="Portier P."/>
            <person name="Lavire C."/>
            <person name="Nesme X."/>
            <person name="Bull C.T."/>
            <person name="Le Saux M."/>
            <person name="Bertolla F."/>
        </authorList>
    </citation>
    <scope>NUCLEOTIDE SEQUENCE</scope>
    <source>
        <strain evidence="9">CFBP2533</strain>
    </source>
</reference>
<dbReference type="PROSITE" id="PS00012">
    <property type="entry name" value="PHOSPHOPANTETHEINE"/>
    <property type="match status" value="2"/>
</dbReference>
<dbReference type="FunFam" id="3.30.559.10:FF:000023">
    <property type="entry name" value="Non-ribosomal peptide synthetase"/>
    <property type="match status" value="2"/>
</dbReference>
<evidence type="ECO:0000256" key="4">
    <source>
        <dbReference type="ARBA" id="ARBA00022598"/>
    </source>
</evidence>
<reference evidence="10" key="2">
    <citation type="journal article" date="2020" name="Syst. Appl. Microbiol.">
        <title>Clarifying the taxonomy of the causal agent of bacterial leaf spot of lettuce through a polyphasic approach reveals that Xanthomonas cynarae Trebaol et al. 2000 emend. Timilsina et al. 2019 is a later heterotypic synonym of Xanthomonas hortorum Vauterin et al. 1995.</title>
        <authorList>
            <person name="Moriniere L."/>
            <person name="Burlet A."/>
            <person name="Rosenthal E.R."/>
            <person name="Nesme X."/>
            <person name="Portier P."/>
            <person name="Bull C.T."/>
            <person name="Lavire C."/>
            <person name="Fischer-Le Saux M."/>
            <person name="Bertolla F."/>
        </authorList>
    </citation>
    <scope>NUCLEOTIDE SEQUENCE [LARGE SCALE GENOMIC DNA]</scope>
    <source>
        <strain evidence="10">CFBP2533</strain>
    </source>
</reference>
<feature type="region of interest" description="Disordered" evidence="6">
    <location>
        <begin position="1"/>
        <end position="28"/>
    </location>
</feature>
<dbReference type="InterPro" id="IPR020845">
    <property type="entry name" value="AMP-binding_CS"/>
</dbReference>
<evidence type="ECO:0000256" key="3">
    <source>
        <dbReference type="ARBA" id="ARBA00022553"/>
    </source>
</evidence>
<dbReference type="FunFam" id="3.40.50.12780:FF:000012">
    <property type="entry name" value="Non-ribosomal peptide synthetase"/>
    <property type="match status" value="1"/>
</dbReference>
<dbReference type="GO" id="GO:0009403">
    <property type="term" value="P:toxin biosynthetic process"/>
    <property type="evidence" value="ECO:0007669"/>
    <property type="project" value="UniProtKB-ARBA"/>
</dbReference>
<dbReference type="Proteomes" id="UP000548771">
    <property type="component" value="Unassembled WGS sequence"/>
</dbReference>
<evidence type="ECO:0000259" key="7">
    <source>
        <dbReference type="PROSITE" id="PS50075"/>
    </source>
</evidence>
<dbReference type="PROSITE" id="PS00455">
    <property type="entry name" value="AMP_BINDING"/>
    <property type="match status" value="1"/>
</dbReference>
<dbReference type="FunFam" id="3.30.559.30:FF:000006">
    <property type="entry name" value="Yersiniabactin polyketide/non-ribosomal peptide synthetase"/>
    <property type="match status" value="2"/>
</dbReference>
<evidence type="ECO:0000256" key="2">
    <source>
        <dbReference type="ARBA" id="ARBA00022450"/>
    </source>
</evidence>
<dbReference type="InterPro" id="IPR029063">
    <property type="entry name" value="SAM-dependent_MTases_sf"/>
</dbReference>
<dbReference type="Gene3D" id="3.40.50.12780">
    <property type="entry name" value="N-terminal domain of ligase-like"/>
    <property type="match status" value="1"/>
</dbReference>
<evidence type="ECO:0000256" key="5">
    <source>
        <dbReference type="ARBA" id="ARBA00022737"/>
    </source>
</evidence>
<feature type="domain" description="Carrier" evidence="7">
    <location>
        <begin position="1431"/>
        <end position="1505"/>
    </location>
</feature>
<dbReference type="InterPro" id="IPR009081">
    <property type="entry name" value="PP-bd_ACP"/>
</dbReference>
<dbReference type="InterPro" id="IPR042099">
    <property type="entry name" value="ANL_N_sf"/>
</dbReference>
<dbReference type="Pfam" id="PF00501">
    <property type="entry name" value="AMP-binding"/>
    <property type="match status" value="1"/>
</dbReference>
<dbReference type="InterPro" id="IPR000873">
    <property type="entry name" value="AMP-dep_synth/lig_dom"/>
</dbReference>
<dbReference type="InterPro" id="IPR023213">
    <property type="entry name" value="CAT-like_dom_sf"/>
</dbReference>
<dbReference type="SUPFAM" id="SSF52777">
    <property type="entry name" value="CoA-dependent acyltransferases"/>
    <property type="match status" value="4"/>
</dbReference>
<dbReference type="PROSITE" id="PS50075">
    <property type="entry name" value="CARRIER"/>
    <property type="match status" value="3"/>
</dbReference>
<dbReference type="GO" id="GO:0005737">
    <property type="term" value="C:cytoplasm"/>
    <property type="evidence" value="ECO:0007669"/>
    <property type="project" value="TreeGrafter"/>
</dbReference>
<evidence type="ECO:0000313" key="9">
    <source>
        <dbReference type="EMBL" id="NMI22878.1"/>
    </source>
</evidence>
<dbReference type="SMART" id="SM00823">
    <property type="entry name" value="PKS_PP"/>
    <property type="match status" value="3"/>
</dbReference>
<evidence type="ECO:0000256" key="6">
    <source>
        <dbReference type="SAM" id="MobiDB-lite"/>
    </source>
</evidence>
<dbReference type="GO" id="GO:0031177">
    <property type="term" value="F:phosphopantetheine binding"/>
    <property type="evidence" value="ECO:0007669"/>
    <property type="project" value="InterPro"/>
</dbReference>
<accession>A0A6V7D9B2</accession>
<dbReference type="Gene3D" id="3.30.559.10">
    <property type="entry name" value="Chloramphenicol acetyltransferase-like domain"/>
    <property type="match status" value="2"/>
</dbReference>
<keyword evidence="4 8" id="KW-0436">Ligase</keyword>
<dbReference type="CDD" id="cd19535">
    <property type="entry name" value="Cyc_NRPS"/>
    <property type="match status" value="2"/>
</dbReference>
<dbReference type="RefSeq" id="WP_168958830.1">
    <property type="nucleotide sequence ID" value="NZ_CP098604.1"/>
</dbReference>
<dbReference type="PANTHER" id="PTHR45527">
    <property type="entry name" value="NONRIBOSOMAL PEPTIDE SYNTHETASE"/>
    <property type="match status" value="1"/>
</dbReference>
<dbReference type="EMBL" id="LR828261">
    <property type="protein sequence ID" value="CAD0330484.1"/>
    <property type="molecule type" value="Genomic_DNA"/>
</dbReference>
<dbReference type="GO" id="GO:0016874">
    <property type="term" value="F:ligase activity"/>
    <property type="evidence" value="ECO:0007669"/>
    <property type="project" value="UniProtKB-KW"/>
</dbReference>
<dbReference type="Pfam" id="PF00668">
    <property type="entry name" value="Condensation"/>
    <property type="match status" value="2"/>
</dbReference>
<dbReference type="InterPro" id="IPR001242">
    <property type="entry name" value="Condensation_dom"/>
</dbReference>
<gene>
    <name evidence="8" type="primary">dltA</name>
    <name evidence="8" type="ORF">CFBP2533_21510</name>
    <name evidence="9" type="ORF">E1J24_13730</name>
</gene>
<dbReference type="Pfam" id="PF00550">
    <property type="entry name" value="PP-binding"/>
    <property type="match status" value="3"/>
</dbReference>